<comment type="function">
    <text evidence="6">A probable RNA chaperone. Forms a complex with KhpA which binds to cellular RNA and controls its expression. Plays a role in peptidoglycan (PG) homeostasis and cell length regulation.</text>
</comment>
<dbReference type="GO" id="GO:0009252">
    <property type="term" value="P:peptidoglycan biosynthetic process"/>
    <property type="evidence" value="ECO:0007669"/>
    <property type="project" value="UniProtKB-UniRule"/>
</dbReference>
<dbReference type="InterPro" id="IPR036867">
    <property type="entry name" value="R3H_dom_sf"/>
</dbReference>
<dbReference type="AlphaFoldDB" id="A0A1U7M5W1"/>
<dbReference type="SMART" id="SM01245">
    <property type="entry name" value="Jag_N"/>
    <property type="match status" value="1"/>
</dbReference>
<evidence type="ECO:0000256" key="3">
    <source>
        <dbReference type="ARBA" id="ARBA00022960"/>
    </source>
</evidence>
<dbReference type="CDD" id="cd02414">
    <property type="entry name" value="KH-II_Jag"/>
    <property type="match status" value="1"/>
</dbReference>
<dbReference type="Gene3D" id="3.30.30.80">
    <property type="entry name" value="probable RNA-binding protein from clostridium symbiosum atcc 14940"/>
    <property type="match status" value="1"/>
</dbReference>
<dbReference type="InterPro" id="IPR032782">
    <property type="entry name" value="KhpB_N"/>
</dbReference>
<evidence type="ECO:0000256" key="6">
    <source>
        <dbReference type="HAMAP-Rule" id="MF_00867"/>
    </source>
</evidence>
<comment type="subcellular location">
    <subcellularLocation>
        <location evidence="6">Cytoplasm</location>
    </subcellularLocation>
</comment>
<dbReference type="InterPro" id="IPR038247">
    <property type="entry name" value="Jag_N_dom_sf"/>
</dbReference>
<reference evidence="9 10" key="1">
    <citation type="submission" date="2016-02" db="EMBL/GenBank/DDBJ databases">
        <title>Genome sequence of Tissierella creatinophila DSM 6911.</title>
        <authorList>
            <person name="Poehlein A."/>
            <person name="Daniel R."/>
        </authorList>
    </citation>
    <scope>NUCLEOTIDE SEQUENCE [LARGE SCALE GENOMIC DNA]</scope>
    <source>
        <strain evidence="9 10">DSM 6911</strain>
    </source>
</reference>
<dbReference type="RefSeq" id="WP_075726317.1">
    <property type="nucleotide sequence ID" value="NZ_LTDM01000020.1"/>
</dbReference>
<dbReference type="InterPro" id="IPR001374">
    <property type="entry name" value="R3H_dom"/>
</dbReference>
<dbReference type="InterPro" id="IPR015946">
    <property type="entry name" value="KH_dom-like_a/b"/>
</dbReference>
<comment type="caution">
    <text evidence="9">The sequence shown here is derived from an EMBL/GenBank/DDBJ whole genome shotgun (WGS) entry which is preliminary data.</text>
</comment>
<dbReference type="GO" id="GO:0008360">
    <property type="term" value="P:regulation of cell shape"/>
    <property type="evidence" value="ECO:0007669"/>
    <property type="project" value="UniProtKB-KW"/>
</dbReference>
<dbReference type="GO" id="GO:0003723">
    <property type="term" value="F:RNA binding"/>
    <property type="evidence" value="ECO:0007669"/>
    <property type="project" value="UniProtKB-UniRule"/>
</dbReference>
<evidence type="ECO:0000256" key="1">
    <source>
        <dbReference type="ARBA" id="ARBA00022490"/>
    </source>
</evidence>
<dbReference type="NCBIfam" id="NF041568">
    <property type="entry name" value="Jag_EloR"/>
    <property type="match status" value="1"/>
</dbReference>
<keyword evidence="5 6" id="KW-0961">Cell wall biogenesis/degradation</keyword>
<evidence type="ECO:0000256" key="4">
    <source>
        <dbReference type="ARBA" id="ARBA00023186"/>
    </source>
</evidence>
<proteinExistence type="inferred from homology"/>
<evidence type="ECO:0000256" key="7">
    <source>
        <dbReference type="SAM" id="Coils"/>
    </source>
</evidence>
<dbReference type="GO" id="GO:0005737">
    <property type="term" value="C:cytoplasm"/>
    <property type="evidence" value="ECO:0007669"/>
    <property type="project" value="UniProtKB-SubCell"/>
</dbReference>
<name>A0A1U7M5W1_TISCR</name>
<dbReference type="InterPro" id="IPR038008">
    <property type="entry name" value="Jag_KH"/>
</dbReference>
<dbReference type="GO" id="GO:0071555">
    <property type="term" value="P:cell wall organization"/>
    <property type="evidence" value="ECO:0007669"/>
    <property type="project" value="UniProtKB-KW"/>
</dbReference>
<gene>
    <name evidence="6" type="primary">khpB</name>
    <name evidence="6" type="synonym">eloR</name>
    <name evidence="9" type="ORF">TICRE_13050</name>
</gene>
<feature type="coiled-coil region" evidence="7">
    <location>
        <begin position="8"/>
        <end position="37"/>
    </location>
</feature>
<keyword evidence="10" id="KW-1185">Reference proteome</keyword>
<dbReference type="Gene3D" id="3.30.300.20">
    <property type="match status" value="1"/>
</dbReference>
<dbReference type="Pfam" id="PF13083">
    <property type="entry name" value="KH_KhpA-B"/>
    <property type="match status" value="1"/>
</dbReference>
<dbReference type="CDD" id="cd02644">
    <property type="entry name" value="R3H_jag"/>
    <property type="match status" value="1"/>
</dbReference>
<evidence type="ECO:0000313" key="10">
    <source>
        <dbReference type="Proteomes" id="UP000186112"/>
    </source>
</evidence>
<comment type="domain">
    <text evidence="6">Has an N-terminal Jag-N domain and 2 RNA-binding domains (KH and R3H).</text>
</comment>
<evidence type="ECO:0000256" key="2">
    <source>
        <dbReference type="ARBA" id="ARBA00022884"/>
    </source>
</evidence>
<dbReference type="Pfam" id="PF01424">
    <property type="entry name" value="R3H"/>
    <property type="match status" value="1"/>
</dbReference>
<keyword evidence="4 6" id="KW-0143">Chaperone</keyword>
<comment type="similarity">
    <text evidence="6">Belongs to the KhpB RNA-binding protein family.</text>
</comment>
<dbReference type="Pfam" id="PF14804">
    <property type="entry name" value="Jag_N"/>
    <property type="match status" value="1"/>
</dbReference>
<dbReference type="Gene3D" id="3.30.1370.50">
    <property type="entry name" value="R3H-like domain"/>
    <property type="match status" value="1"/>
</dbReference>
<feature type="region of interest" description="Jag_N domain" evidence="6">
    <location>
        <begin position="5"/>
        <end position="55"/>
    </location>
</feature>
<organism evidence="9 10">
    <name type="scientific">Tissierella creatinophila DSM 6911</name>
    <dbReference type="NCBI Taxonomy" id="1123403"/>
    <lineage>
        <taxon>Bacteria</taxon>
        <taxon>Bacillati</taxon>
        <taxon>Bacillota</taxon>
        <taxon>Tissierellia</taxon>
        <taxon>Tissierellales</taxon>
        <taxon>Tissierellaceae</taxon>
        <taxon>Tissierella</taxon>
    </lineage>
</organism>
<dbReference type="HAMAP" id="MF_00867">
    <property type="entry name" value="KhpB"/>
    <property type="match status" value="1"/>
</dbReference>
<keyword evidence="7" id="KW-0175">Coiled coil</keyword>
<comment type="subunit">
    <text evidence="6">Forms a complex with KhpA.</text>
</comment>
<dbReference type="EMBL" id="LTDM01000020">
    <property type="protein sequence ID" value="OLS02714.1"/>
    <property type="molecule type" value="Genomic_DNA"/>
</dbReference>
<evidence type="ECO:0000313" key="9">
    <source>
        <dbReference type="EMBL" id="OLS02714.1"/>
    </source>
</evidence>
<dbReference type="PANTHER" id="PTHR35800">
    <property type="entry name" value="PROTEIN JAG"/>
    <property type="match status" value="1"/>
</dbReference>
<dbReference type="PROSITE" id="PS51061">
    <property type="entry name" value="R3H"/>
    <property type="match status" value="1"/>
</dbReference>
<protein>
    <recommendedName>
        <fullName evidence="6">RNA-binding protein KhpB</fullName>
    </recommendedName>
    <alternativeName>
        <fullName evidence="6">RNA-binding protein EloR</fullName>
    </alternativeName>
</protein>
<keyword evidence="2 6" id="KW-0694">RNA-binding</keyword>
<keyword evidence="3 6" id="KW-0133">Cell shape</keyword>
<dbReference type="Proteomes" id="UP000186112">
    <property type="component" value="Unassembled WGS sequence"/>
</dbReference>
<evidence type="ECO:0000256" key="5">
    <source>
        <dbReference type="ARBA" id="ARBA00023316"/>
    </source>
</evidence>
<dbReference type="InterPro" id="IPR039247">
    <property type="entry name" value="KhpB"/>
</dbReference>
<keyword evidence="1 6" id="KW-0963">Cytoplasm</keyword>
<dbReference type="PANTHER" id="PTHR35800:SF1">
    <property type="entry name" value="RNA-BINDING PROTEIN KHPB"/>
    <property type="match status" value="1"/>
</dbReference>
<dbReference type="OrthoDB" id="9794483at2"/>
<dbReference type="SMART" id="SM00393">
    <property type="entry name" value="R3H"/>
    <property type="match status" value="1"/>
</dbReference>
<dbReference type="SUPFAM" id="SSF82708">
    <property type="entry name" value="R3H domain"/>
    <property type="match status" value="1"/>
</dbReference>
<dbReference type="InterPro" id="IPR034079">
    <property type="entry name" value="R3H_KhpB"/>
</dbReference>
<evidence type="ECO:0000259" key="8">
    <source>
        <dbReference type="PROSITE" id="PS51061"/>
    </source>
</evidence>
<sequence length="208" mass="23950">MKYIIKSAKTFEEAKKEALSELKLEEHEVEIEVLEEASKGLFGLIGARDAKIKVTEIRNIEKLSKEFLEKVINSMDLKASIDIKREDNNLFVDIQGINPDDKGIIIGKRGNTLDALQYILSLFVNKEEGEYIKVILDVEGYRQKREITLVRLAQRMADKAISSKIQVKLEPMNPYERRIIHSTLQENKDIKTFSEGNDPYRRVVIQAK</sequence>
<feature type="domain" description="R3H" evidence="8">
    <location>
        <begin position="143"/>
        <end position="208"/>
    </location>
</feature>
<accession>A0A1U7M5W1</accession>